<dbReference type="InterPro" id="IPR000922">
    <property type="entry name" value="Lectin_gal-bd_dom"/>
</dbReference>
<feature type="compositionally biased region" description="Basic and acidic residues" evidence="1">
    <location>
        <begin position="167"/>
        <end position="186"/>
    </location>
</feature>
<feature type="transmembrane region" description="Helical" evidence="2">
    <location>
        <begin position="12"/>
        <end position="31"/>
    </location>
</feature>
<evidence type="ECO:0000313" key="5">
    <source>
        <dbReference type="Proteomes" id="UP000886595"/>
    </source>
</evidence>
<comment type="caution">
    <text evidence="4">The sequence shown here is derived from an EMBL/GenBank/DDBJ whole genome shotgun (WGS) entry which is preliminary data.</text>
</comment>
<dbReference type="Gene3D" id="2.60.120.740">
    <property type="match status" value="1"/>
</dbReference>
<feature type="region of interest" description="Disordered" evidence="1">
    <location>
        <begin position="138"/>
        <end position="186"/>
    </location>
</feature>
<dbReference type="OrthoDB" id="1667873at2759"/>
<keyword evidence="5" id="KW-1185">Reference proteome</keyword>
<organism evidence="4 5">
    <name type="scientific">Brassica carinata</name>
    <name type="common">Ethiopian mustard</name>
    <name type="synonym">Abyssinian cabbage</name>
    <dbReference type="NCBI Taxonomy" id="52824"/>
    <lineage>
        <taxon>Eukaryota</taxon>
        <taxon>Viridiplantae</taxon>
        <taxon>Streptophyta</taxon>
        <taxon>Embryophyta</taxon>
        <taxon>Tracheophyta</taxon>
        <taxon>Spermatophyta</taxon>
        <taxon>Magnoliopsida</taxon>
        <taxon>eudicotyledons</taxon>
        <taxon>Gunneridae</taxon>
        <taxon>Pentapetalae</taxon>
        <taxon>rosids</taxon>
        <taxon>malvids</taxon>
        <taxon>Brassicales</taxon>
        <taxon>Brassicaceae</taxon>
        <taxon>Brassiceae</taxon>
        <taxon>Brassica</taxon>
    </lineage>
</organism>
<dbReference type="PANTHER" id="PTHR47000">
    <property type="entry name" value="ADENINE NUCLEOTIDE ALPHA HYDROLASES-LIKE SUPERFAMILY PROTEIN"/>
    <property type="match status" value="1"/>
</dbReference>
<dbReference type="Proteomes" id="UP000886595">
    <property type="component" value="Unassembled WGS sequence"/>
</dbReference>
<evidence type="ECO:0000256" key="1">
    <source>
        <dbReference type="SAM" id="MobiDB-lite"/>
    </source>
</evidence>
<dbReference type="GO" id="GO:0030246">
    <property type="term" value="F:carbohydrate binding"/>
    <property type="evidence" value="ECO:0007669"/>
    <property type="project" value="InterPro"/>
</dbReference>
<proteinExistence type="predicted"/>
<keyword evidence="2" id="KW-1133">Transmembrane helix</keyword>
<reference evidence="4 5" key="1">
    <citation type="submission" date="2020-02" db="EMBL/GenBank/DDBJ databases">
        <authorList>
            <person name="Ma Q."/>
            <person name="Huang Y."/>
            <person name="Song X."/>
            <person name="Pei D."/>
        </authorList>
    </citation>
    <scope>NUCLEOTIDE SEQUENCE [LARGE SCALE GENOMIC DNA]</scope>
    <source>
        <strain evidence="4">Sxm20200214</strain>
        <tissue evidence="4">Leaf</tissue>
    </source>
</reference>
<dbReference type="AlphaFoldDB" id="A0A8X7RHL2"/>
<dbReference type="PANTHER" id="PTHR47000:SF3">
    <property type="entry name" value="ADENINE NUCLEOTIDE ALPHA HYDROLASES-LIKE SUPERFAMILY PROTEIN"/>
    <property type="match status" value="1"/>
</dbReference>
<evidence type="ECO:0000256" key="2">
    <source>
        <dbReference type="SAM" id="Phobius"/>
    </source>
</evidence>
<dbReference type="InterPro" id="IPR043159">
    <property type="entry name" value="Lectin_gal-bd_sf"/>
</dbReference>
<keyword evidence="2" id="KW-0472">Membrane</keyword>
<name>A0A8X7RHL2_BRACI</name>
<dbReference type="CDD" id="cd22842">
    <property type="entry name" value="Gal_Rha_Lectin_BGal"/>
    <property type="match status" value="1"/>
</dbReference>
<dbReference type="EMBL" id="JAAMPC010000010">
    <property type="protein sequence ID" value="KAG2287058.1"/>
    <property type="molecule type" value="Genomic_DNA"/>
</dbReference>
<evidence type="ECO:0000259" key="3">
    <source>
        <dbReference type="PROSITE" id="PS50228"/>
    </source>
</evidence>
<dbReference type="PROSITE" id="PS50228">
    <property type="entry name" value="SUEL_LECTIN"/>
    <property type="match status" value="1"/>
</dbReference>
<gene>
    <name evidence="4" type="ORF">Bca52824_046662</name>
</gene>
<protein>
    <recommendedName>
        <fullName evidence="3">SUEL-type lectin domain-containing protein</fullName>
    </recommendedName>
</protein>
<keyword evidence="2" id="KW-0812">Transmembrane</keyword>
<feature type="domain" description="SUEL-type lectin" evidence="3">
    <location>
        <begin position="75"/>
        <end position="158"/>
    </location>
</feature>
<accession>A0A8X7RHL2</accession>
<evidence type="ECO:0000313" key="4">
    <source>
        <dbReference type="EMBL" id="KAG2287058.1"/>
    </source>
</evidence>
<sequence length="246" mass="28474">MDTTHSCRRGYILLLVLSYSSVFGLASNMSISNDTSGNKTDSFFESQRTSTEWGTDMGNKYIMCTESNMEIPWMISCNKSKDVFTRINFADYGNPSGKCEHYRHGNCGSKTTMEVAKKNCLGKHQCVFKVSDEMFGKKKNRKREVKTDELVHTLKKLSQTKRPGNRSGDKEARRERQRERSKDQKKPTVCRLLKRWGWKRRRGHAGVLKYCLENASCMTIAVKPKKRKHDGYLITTKHHKNFWLLA</sequence>
<dbReference type="Pfam" id="PF02140">
    <property type="entry name" value="SUEL_Lectin"/>
    <property type="match status" value="1"/>
</dbReference>